<evidence type="ECO:0000256" key="1">
    <source>
        <dbReference type="ARBA" id="ARBA00023015"/>
    </source>
</evidence>
<dbReference type="PANTHER" id="PTHR43537:SF24">
    <property type="entry name" value="GLUCONATE OPERON TRANSCRIPTIONAL REPRESSOR"/>
    <property type="match status" value="1"/>
</dbReference>
<dbReference type="GO" id="GO:0003677">
    <property type="term" value="F:DNA binding"/>
    <property type="evidence" value="ECO:0007669"/>
    <property type="project" value="UniProtKB-KW"/>
</dbReference>
<evidence type="ECO:0000313" key="5">
    <source>
        <dbReference type="EMBL" id="HIS29956.1"/>
    </source>
</evidence>
<dbReference type="SMART" id="SM00345">
    <property type="entry name" value="HTH_GNTR"/>
    <property type="match status" value="1"/>
</dbReference>
<keyword evidence="3" id="KW-0804">Transcription</keyword>
<dbReference type="SUPFAM" id="SSF48008">
    <property type="entry name" value="GntR ligand-binding domain-like"/>
    <property type="match status" value="1"/>
</dbReference>
<dbReference type="Pfam" id="PF00392">
    <property type="entry name" value="GntR"/>
    <property type="match status" value="1"/>
</dbReference>
<dbReference type="PANTHER" id="PTHR43537">
    <property type="entry name" value="TRANSCRIPTIONAL REGULATOR, GNTR FAMILY"/>
    <property type="match status" value="1"/>
</dbReference>
<dbReference type="Gene3D" id="1.10.10.10">
    <property type="entry name" value="Winged helix-like DNA-binding domain superfamily/Winged helix DNA-binding domain"/>
    <property type="match status" value="1"/>
</dbReference>
<dbReference type="SMART" id="SM00895">
    <property type="entry name" value="FCD"/>
    <property type="match status" value="1"/>
</dbReference>
<evidence type="ECO:0000259" key="4">
    <source>
        <dbReference type="PROSITE" id="PS50949"/>
    </source>
</evidence>
<dbReference type="InterPro" id="IPR000524">
    <property type="entry name" value="Tscrpt_reg_HTH_GntR"/>
</dbReference>
<dbReference type="Pfam" id="PF07729">
    <property type="entry name" value="FCD"/>
    <property type="match status" value="1"/>
</dbReference>
<dbReference type="InterPro" id="IPR036388">
    <property type="entry name" value="WH-like_DNA-bd_sf"/>
</dbReference>
<dbReference type="Gene3D" id="1.20.120.530">
    <property type="entry name" value="GntR ligand-binding domain-like"/>
    <property type="match status" value="1"/>
</dbReference>
<gene>
    <name evidence="5" type="ORF">IAB44_00165</name>
</gene>
<dbReference type="InterPro" id="IPR008920">
    <property type="entry name" value="TF_FadR/GntR_C"/>
</dbReference>
<protein>
    <submittedName>
        <fullName evidence="5">GntR family transcriptional regulator</fullName>
    </submittedName>
</protein>
<dbReference type="AlphaFoldDB" id="A0A9D1JIB6"/>
<organism evidence="5 6">
    <name type="scientific">Candidatus Limivivens intestinipullorum</name>
    <dbReference type="NCBI Taxonomy" id="2840858"/>
    <lineage>
        <taxon>Bacteria</taxon>
        <taxon>Bacillati</taxon>
        <taxon>Bacillota</taxon>
        <taxon>Clostridia</taxon>
        <taxon>Lachnospirales</taxon>
        <taxon>Lachnospiraceae</taxon>
        <taxon>Lachnospiraceae incertae sedis</taxon>
        <taxon>Candidatus Limivivens</taxon>
    </lineage>
</organism>
<dbReference type="InterPro" id="IPR036390">
    <property type="entry name" value="WH_DNA-bd_sf"/>
</dbReference>
<reference evidence="5" key="2">
    <citation type="journal article" date="2021" name="PeerJ">
        <title>Extensive microbial diversity within the chicken gut microbiome revealed by metagenomics and culture.</title>
        <authorList>
            <person name="Gilroy R."/>
            <person name="Ravi A."/>
            <person name="Getino M."/>
            <person name="Pursley I."/>
            <person name="Horton D.L."/>
            <person name="Alikhan N.F."/>
            <person name="Baker D."/>
            <person name="Gharbi K."/>
            <person name="Hall N."/>
            <person name="Watson M."/>
            <person name="Adriaenssens E.M."/>
            <person name="Foster-Nyarko E."/>
            <person name="Jarju S."/>
            <person name="Secka A."/>
            <person name="Antonio M."/>
            <person name="Oren A."/>
            <person name="Chaudhuri R.R."/>
            <person name="La Ragione R."/>
            <person name="Hildebrand F."/>
            <person name="Pallen M.J."/>
        </authorList>
    </citation>
    <scope>NUCLEOTIDE SEQUENCE</scope>
    <source>
        <strain evidence="5">CHK190-19873</strain>
    </source>
</reference>
<comment type="caution">
    <text evidence="5">The sequence shown here is derived from an EMBL/GenBank/DDBJ whole genome shotgun (WGS) entry which is preliminary data.</text>
</comment>
<accession>A0A9D1JIB6</accession>
<dbReference type="GO" id="GO:0003700">
    <property type="term" value="F:DNA-binding transcription factor activity"/>
    <property type="evidence" value="ECO:0007669"/>
    <property type="project" value="InterPro"/>
</dbReference>
<evidence type="ECO:0000313" key="6">
    <source>
        <dbReference type="Proteomes" id="UP000823935"/>
    </source>
</evidence>
<dbReference type="SUPFAM" id="SSF46785">
    <property type="entry name" value="Winged helix' DNA-binding domain"/>
    <property type="match status" value="1"/>
</dbReference>
<keyword evidence="1" id="KW-0805">Transcription regulation</keyword>
<proteinExistence type="predicted"/>
<reference evidence="5" key="1">
    <citation type="submission" date="2020-10" db="EMBL/GenBank/DDBJ databases">
        <authorList>
            <person name="Gilroy R."/>
        </authorList>
    </citation>
    <scope>NUCLEOTIDE SEQUENCE</scope>
    <source>
        <strain evidence="5">CHK190-19873</strain>
    </source>
</reference>
<evidence type="ECO:0000256" key="3">
    <source>
        <dbReference type="ARBA" id="ARBA00023163"/>
    </source>
</evidence>
<name>A0A9D1JIB6_9FIRM</name>
<dbReference type="PROSITE" id="PS50949">
    <property type="entry name" value="HTH_GNTR"/>
    <property type="match status" value="1"/>
</dbReference>
<sequence length="222" mass="25823">MTLDKKTLSSRIYEILRTDILSQKISLGEKLTLKALQERFGVSSTPIREALTRLSDDGLVQYYSNIGVNVIELTEEDLRELYQFMGDLDSLAILYAAACPDQEKIRKELENNIRQTQTRCGQESMTVREIQSWIRYSDRFHLIFYDYCGNRRLTQAAERQRSQLTIFSNCYETLPAPQTQISNAHLEIFEAYRAGDFRQAAERMRLHLKESLRFALESLSSM</sequence>
<dbReference type="InterPro" id="IPR011711">
    <property type="entry name" value="GntR_C"/>
</dbReference>
<dbReference type="EMBL" id="DVIQ01000002">
    <property type="protein sequence ID" value="HIS29956.1"/>
    <property type="molecule type" value="Genomic_DNA"/>
</dbReference>
<feature type="domain" description="HTH gntR-type" evidence="4">
    <location>
        <begin position="6"/>
        <end position="73"/>
    </location>
</feature>
<dbReference type="Proteomes" id="UP000823935">
    <property type="component" value="Unassembled WGS sequence"/>
</dbReference>
<keyword evidence="2" id="KW-0238">DNA-binding</keyword>
<evidence type="ECO:0000256" key="2">
    <source>
        <dbReference type="ARBA" id="ARBA00023125"/>
    </source>
</evidence>